<proteinExistence type="predicted"/>
<evidence type="ECO:0000313" key="6">
    <source>
        <dbReference type="Proteomes" id="UP001194580"/>
    </source>
</evidence>
<dbReference type="InterPro" id="IPR011043">
    <property type="entry name" value="Gal_Oxase/kelch_b-propeller"/>
</dbReference>
<dbReference type="AlphaFoldDB" id="A0AAD4H8G1"/>
<feature type="region of interest" description="Disordered" evidence="3">
    <location>
        <begin position="316"/>
        <end position="346"/>
    </location>
</feature>
<dbReference type="SUPFAM" id="SSF50965">
    <property type="entry name" value="Galactose oxidase, central domain"/>
    <property type="match status" value="1"/>
</dbReference>
<keyword evidence="1" id="KW-0880">Kelch repeat</keyword>
<accession>A0AAD4H8G1</accession>
<keyword evidence="2" id="KW-0677">Repeat</keyword>
<keyword evidence="4" id="KW-1133">Transmembrane helix</keyword>
<feature type="compositionally biased region" description="Basic and acidic residues" evidence="3">
    <location>
        <begin position="377"/>
        <end position="387"/>
    </location>
</feature>
<feature type="region of interest" description="Disordered" evidence="3">
    <location>
        <begin position="377"/>
        <end position="425"/>
    </location>
</feature>
<evidence type="ECO:0008006" key="7">
    <source>
        <dbReference type="Google" id="ProtNLM"/>
    </source>
</evidence>
<comment type="caution">
    <text evidence="5">The sequence shown here is derived from an EMBL/GenBank/DDBJ whole genome shotgun (WGS) entry which is preliminary data.</text>
</comment>
<evidence type="ECO:0000256" key="3">
    <source>
        <dbReference type="SAM" id="MobiDB-lite"/>
    </source>
</evidence>
<dbReference type="EMBL" id="JAAAIL010000277">
    <property type="protein sequence ID" value="KAG0277419.1"/>
    <property type="molecule type" value="Genomic_DNA"/>
</dbReference>
<feature type="compositionally biased region" description="Basic and acidic residues" evidence="3">
    <location>
        <begin position="509"/>
        <end position="524"/>
    </location>
</feature>
<protein>
    <recommendedName>
        <fullName evidence="7">Kelch repeat-containing protein</fullName>
    </recommendedName>
</protein>
<dbReference type="InterPro" id="IPR015915">
    <property type="entry name" value="Kelch-typ_b-propeller"/>
</dbReference>
<keyword evidence="6" id="KW-1185">Reference proteome</keyword>
<feature type="compositionally biased region" description="Polar residues" evidence="3">
    <location>
        <begin position="498"/>
        <end position="508"/>
    </location>
</feature>
<evidence type="ECO:0000313" key="5">
    <source>
        <dbReference type="EMBL" id="KAG0277419.1"/>
    </source>
</evidence>
<feature type="transmembrane region" description="Helical" evidence="4">
    <location>
        <begin position="349"/>
        <end position="371"/>
    </location>
</feature>
<dbReference type="Pfam" id="PF24681">
    <property type="entry name" value="Kelch_KLHDC2_KLHL20_DRC7"/>
    <property type="match status" value="1"/>
</dbReference>
<keyword evidence="4" id="KW-0812">Transmembrane</keyword>
<dbReference type="PANTHER" id="PTHR46093:SF18">
    <property type="entry name" value="FIBRONECTIN TYPE-III DOMAIN-CONTAINING PROTEIN"/>
    <property type="match status" value="1"/>
</dbReference>
<feature type="compositionally biased region" description="Basic and acidic residues" evidence="3">
    <location>
        <begin position="485"/>
        <end position="497"/>
    </location>
</feature>
<dbReference type="PANTHER" id="PTHR46093">
    <property type="entry name" value="ACYL-COA-BINDING DOMAIN-CONTAINING PROTEIN 5"/>
    <property type="match status" value="1"/>
</dbReference>
<feature type="compositionally biased region" description="Pro residues" evidence="3">
    <location>
        <begin position="410"/>
        <end position="420"/>
    </location>
</feature>
<gene>
    <name evidence="5" type="ORF">BGZ95_005972</name>
</gene>
<feature type="compositionally biased region" description="Basic and acidic residues" evidence="3">
    <location>
        <begin position="543"/>
        <end position="556"/>
    </location>
</feature>
<dbReference type="Proteomes" id="UP001194580">
    <property type="component" value="Unassembled WGS sequence"/>
</dbReference>
<dbReference type="Gene3D" id="2.120.10.80">
    <property type="entry name" value="Kelch-type beta propeller"/>
    <property type="match status" value="1"/>
</dbReference>
<name>A0AAD4H8G1_9FUNG</name>
<keyword evidence="4" id="KW-0472">Membrane</keyword>
<organism evidence="5 6">
    <name type="scientific">Linnemannia exigua</name>
    <dbReference type="NCBI Taxonomy" id="604196"/>
    <lineage>
        <taxon>Eukaryota</taxon>
        <taxon>Fungi</taxon>
        <taxon>Fungi incertae sedis</taxon>
        <taxon>Mucoromycota</taxon>
        <taxon>Mortierellomycotina</taxon>
        <taxon>Mortierellomycetes</taxon>
        <taxon>Mortierellales</taxon>
        <taxon>Mortierellaceae</taxon>
        <taxon>Linnemannia</taxon>
    </lineage>
</organism>
<feature type="region of interest" description="Disordered" evidence="3">
    <location>
        <begin position="477"/>
        <end position="590"/>
    </location>
</feature>
<sequence length="590" mass="64060">MAKSPTAVCCMAHAVADERALYIQGGLSVEGAVRTEVNQFFALDLTVATWSTSNPPWVWPVSVNMPPLTGSYHSMTVEKGFESLFFWNPFQANPWWTYNVATKYWSNFPMNVAITKQHGIRNGVDMNTGIVYIPSGSKDGSEMVINTPGNPDLSALPMPDPIISESWVWSTQLNCFLHYGGKRLAGNTPNPVLKTFSANGGWQTLNTTGTSPGDLSGHCMVSAYGGKKMVVFGGNDLAGVAKADIYILDVTTLEWTVGKAADPALARSNMACGVSGDSFVSWGGEKDGATKDATPIVYDMKNNQWTKQFNRVVTATAPTGTGPNVPPNSATLPNPSGTSNSQPGSTTNAAAIGGGIAGAMVVAALIGFLLYRRHKRSGQETHDKDEDSIGLSPREPQSHGSDYNKGELHPPSPTCPPLKPRPADDQSAFYNQFTATPLTSHQTGPHAILRNPQGQQQITADSNGGFVDNEGEIKQPSMATQLSHSNDRAPQRDHNDNSNDAPTGSRNPQSRDVEEHQQGREGGRPRGPQLRSLPTSQVQGESLYKDRNQYQDRSQELARMMENIRAEQEELEKSRLEHEALRHTQSHRHP</sequence>
<reference evidence="5" key="1">
    <citation type="journal article" date="2020" name="Fungal Divers.">
        <title>Resolving the Mortierellaceae phylogeny through synthesis of multi-gene phylogenetics and phylogenomics.</title>
        <authorList>
            <person name="Vandepol N."/>
            <person name="Liber J."/>
            <person name="Desiro A."/>
            <person name="Na H."/>
            <person name="Kennedy M."/>
            <person name="Barry K."/>
            <person name="Grigoriev I.V."/>
            <person name="Miller A.N."/>
            <person name="O'Donnell K."/>
            <person name="Stajich J.E."/>
            <person name="Bonito G."/>
        </authorList>
    </citation>
    <scope>NUCLEOTIDE SEQUENCE</scope>
    <source>
        <strain evidence="5">NRRL 28262</strain>
    </source>
</reference>
<evidence type="ECO:0000256" key="4">
    <source>
        <dbReference type="SAM" id="Phobius"/>
    </source>
</evidence>
<evidence type="ECO:0000256" key="2">
    <source>
        <dbReference type="ARBA" id="ARBA00022737"/>
    </source>
</evidence>
<evidence type="ECO:0000256" key="1">
    <source>
        <dbReference type="ARBA" id="ARBA00022441"/>
    </source>
</evidence>
<feature type="compositionally biased region" description="Basic and acidic residues" evidence="3">
    <location>
        <begin position="562"/>
        <end position="582"/>
    </location>
</feature>